<dbReference type="EMBL" id="DQ840344">
    <property type="protein sequence ID" value="ABJ09649.1"/>
    <property type="molecule type" value="Genomic_DNA"/>
</dbReference>
<name>A6XMH8_9CAUD</name>
<dbReference type="RefSeq" id="YP_001425585.1">
    <property type="nucleotide sequence ID" value="NC_009737.2"/>
</dbReference>
<dbReference type="KEGG" id="vg:5469576"/>
<accession>A6XMH8</accession>
<dbReference type="PANTHER" id="PTHR46609">
    <property type="entry name" value="EXONUCLEASE, PHAGE-TYPE/RECB, C-TERMINAL DOMAIN-CONTAINING PROTEIN"/>
    <property type="match status" value="1"/>
</dbReference>
<dbReference type="InterPro" id="IPR051703">
    <property type="entry name" value="NF-kappa-B_Signaling_Reg"/>
</dbReference>
<keyword evidence="1" id="KW-0175">Coiled coil</keyword>
<reference evidence="3" key="1">
    <citation type="submission" date="2008-06" db="EMBL/GenBank/DDBJ databases">
        <title>A novel thermophilic bacteriophage bv1 isolated from a hot spring.</title>
        <authorList>
            <person name="Liu B."/>
            <person name="Zhang X."/>
        </authorList>
    </citation>
    <scope>NUCLEOTIDE SEQUENCE [LARGE SCALE GENOMIC DNA]</scope>
</reference>
<feature type="coiled-coil region" evidence="1">
    <location>
        <begin position="229"/>
        <end position="263"/>
    </location>
</feature>
<feature type="domain" description="YqaJ viral recombinase" evidence="2">
    <location>
        <begin position="16"/>
        <end position="151"/>
    </location>
</feature>
<keyword evidence="4" id="KW-1185">Reference proteome</keyword>
<dbReference type="Gene3D" id="3.90.320.10">
    <property type="match status" value="1"/>
</dbReference>
<dbReference type="Proteomes" id="UP000002299">
    <property type="component" value="Segment"/>
</dbReference>
<dbReference type="InterPro" id="IPR011335">
    <property type="entry name" value="Restrct_endonuc-II-like"/>
</dbReference>
<sequence length="322" mass="37122">MDAVILANTSEMSHEEWLAARRKGIGGSDAAAIAGLNKWKSPVAVYLEKIGQAPEENVSNEAAYWGTVLEDIVAQEFSRRTGLKVRRRNAILRHPEYPFMIANIDRLVVGEDAGLECKTASEYLKDEWVEGEKIPDQYFIQCQHYMAVTGRSRWYIAVLIGGNKFRWDVIERDEDIIRYLIEIESEFWQRVIEKRPPEVDGSEASTNLLNLLYPVESVVDDEAELPREVEALIAELEAVNAEIKQKSERKAEIENKIKALLGERERGRTSEYVVKWSVVNSNQFDSKRFAKEHPDLYQQYIQTSTYRRFSISKNKSRKVVFQ</sequence>
<dbReference type="NCBIfam" id="TIGR03033">
    <property type="entry name" value="phage_rel_nuc"/>
    <property type="match status" value="1"/>
</dbReference>
<dbReference type="InterPro" id="IPR011604">
    <property type="entry name" value="PDDEXK-like_dom_sf"/>
</dbReference>
<evidence type="ECO:0000313" key="3">
    <source>
        <dbReference type="EMBL" id="ABJ09649.1"/>
    </source>
</evidence>
<proteinExistence type="predicted"/>
<dbReference type="InterPro" id="IPR017482">
    <property type="entry name" value="Lambda-type_endonuclease"/>
</dbReference>
<dbReference type="SUPFAM" id="SSF52980">
    <property type="entry name" value="Restriction endonuclease-like"/>
    <property type="match status" value="1"/>
</dbReference>
<dbReference type="Pfam" id="PF09588">
    <property type="entry name" value="YqaJ"/>
    <property type="match status" value="1"/>
</dbReference>
<organism evidence="3 4">
    <name type="scientific">Bacillus phage 1</name>
    <dbReference type="NCBI Taxonomy" id="2785079"/>
    <lineage>
        <taxon>Viruses</taxon>
        <taxon>Duplodnaviria</taxon>
        <taxon>Heunggongvirae</taxon>
        <taxon>Uroviricota</taxon>
        <taxon>Caudoviricetes</taxon>
        <taxon>Svunavirus</taxon>
        <taxon>Svunavirus sv1</taxon>
    </lineage>
</organism>
<evidence type="ECO:0000256" key="1">
    <source>
        <dbReference type="SAM" id="Coils"/>
    </source>
</evidence>
<dbReference type="PANTHER" id="PTHR46609:SF6">
    <property type="entry name" value="EXONUCLEASE, PHAGE-TYPE_RECB, C-TERMINAL DOMAIN-CONTAINING PROTEIN-RELATED"/>
    <property type="match status" value="1"/>
</dbReference>
<protein>
    <submittedName>
        <fullName evidence="3">YqaJ</fullName>
    </submittedName>
</protein>
<evidence type="ECO:0000259" key="2">
    <source>
        <dbReference type="Pfam" id="PF09588"/>
    </source>
</evidence>
<dbReference type="InterPro" id="IPR019080">
    <property type="entry name" value="YqaJ_viral_recombinase"/>
</dbReference>
<dbReference type="GeneID" id="5469576"/>
<evidence type="ECO:0000313" key="4">
    <source>
        <dbReference type="Proteomes" id="UP000002299"/>
    </source>
</evidence>